<keyword evidence="5" id="KW-1185">Reference proteome</keyword>
<dbReference type="InterPro" id="IPR011990">
    <property type="entry name" value="TPR-like_helical_dom_sf"/>
</dbReference>
<dbReference type="SUPFAM" id="SSF48452">
    <property type="entry name" value="TPR-like"/>
    <property type="match status" value="1"/>
</dbReference>
<feature type="repeat" description="PPR" evidence="3">
    <location>
        <begin position="149"/>
        <end position="179"/>
    </location>
</feature>
<proteinExistence type="inferred from homology"/>
<evidence type="ECO:0008006" key="6">
    <source>
        <dbReference type="Google" id="ProtNLM"/>
    </source>
</evidence>
<feature type="repeat" description="PPR" evidence="3">
    <location>
        <begin position="114"/>
        <end position="148"/>
    </location>
</feature>
<dbReference type="PANTHER" id="PTHR46128">
    <property type="entry name" value="MITOCHONDRIAL GROUP I INTRON SPLICING FACTOR CCM1"/>
    <property type="match status" value="1"/>
</dbReference>
<dbReference type="Proteomes" id="UP000027138">
    <property type="component" value="Unassembled WGS sequence"/>
</dbReference>
<dbReference type="PROSITE" id="PS51375">
    <property type="entry name" value="PPR"/>
    <property type="match status" value="5"/>
</dbReference>
<accession>A0A067LCF2</accession>
<name>A0A067LCF2_JATCU</name>
<dbReference type="Pfam" id="PF01535">
    <property type="entry name" value="PPR"/>
    <property type="match status" value="1"/>
</dbReference>
<gene>
    <name evidence="4" type="ORF">JCGZ_06672</name>
</gene>
<dbReference type="NCBIfam" id="TIGR00756">
    <property type="entry name" value="PPR"/>
    <property type="match status" value="5"/>
</dbReference>
<feature type="repeat" description="PPR" evidence="3">
    <location>
        <begin position="79"/>
        <end position="113"/>
    </location>
</feature>
<reference evidence="4 5" key="1">
    <citation type="journal article" date="2014" name="PLoS ONE">
        <title>Global Analysis of Gene Expression Profiles in Physic Nut (Jatropha curcas L.) Seedlings Exposed to Salt Stress.</title>
        <authorList>
            <person name="Zhang L."/>
            <person name="Zhang C."/>
            <person name="Wu P."/>
            <person name="Chen Y."/>
            <person name="Li M."/>
            <person name="Jiang H."/>
            <person name="Wu G."/>
        </authorList>
    </citation>
    <scope>NUCLEOTIDE SEQUENCE [LARGE SCALE GENOMIC DNA]</scope>
    <source>
        <strain evidence="5">cv. GZQX0401</strain>
        <tissue evidence="4">Young leaves</tissue>
    </source>
</reference>
<sequence>MDNLKVFPDVVTYNTLINGCLECGSSSKAFGLIQEMEGKGVKPDSITHNILVKWYIKHEKMDDAGNTIRKMGESGFSPNSVTYNTLINGYCKAGKLGEALRMMDELGRKGLKMDGTNVNTILHALCKEGRFEKAFDLLEGMKEKKLGPDCHTYNAILGALADACRFEEAEKFVKKIVEMEQLQDHALTLDVGENVSSRSRQESDPNSIALSEQINELCAHGKYKDAMQIFQESSQNGSTLNKSAYINLMEGLIKRRKSISKTLIWFFTVPSWSRRMVFFCVFPCVLCLTLLKMS</sequence>
<dbReference type="EMBL" id="KK914220">
    <property type="protein sequence ID" value="KDP46161.1"/>
    <property type="molecule type" value="Genomic_DNA"/>
</dbReference>
<evidence type="ECO:0000256" key="1">
    <source>
        <dbReference type="ARBA" id="ARBA00007626"/>
    </source>
</evidence>
<evidence type="ECO:0000256" key="2">
    <source>
        <dbReference type="ARBA" id="ARBA00022737"/>
    </source>
</evidence>
<protein>
    <recommendedName>
        <fullName evidence="6">Pentacotripeptide-repeat region of PRORP domain-containing protein</fullName>
    </recommendedName>
</protein>
<keyword evidence="2" id="KW-0677">Repeat</keyword>
<dbReference type="OrthoDB" id="185373at2759"/>
<evidence type="ECO:0000256" key="3">
    <source>
        <dbReference type="PROSITE-ProRule" id="PRU00708"/>
    </source>
</evidence>
<evidence type="ECO:0000313" key="4">
    <source>
        <dbReference type="EMBL" id="KDP46161.1"/>
    </source>
</evidence>
<dbReference type="InterPro" id="IPR002885">
    <property type="entry name" value="PPR_rpt"/>
</dbReference>
<dbReference type="InterPro" id="IPR050872">
    <property type="entry name" value="PPR_P_subfamily"/>
</dbReference>
<feature type="repeat" description="PPR" evidence="3">
    <location>
        <begin position="44"/>
        <end position="78"/>
    </location>
</feature>
<dbReference type="AlphaFoldDB" id="A0A067LCF2"/>
<dbReference type="Pfam" id="PF12854">
    <property type="entry name" value="PPR_1"/>
    <property type="match status" value="1"/>
</dbReference>
<dbReference type="Pfam" id="PF13041">
    <property type="entry name" value="PPR_2"/>
    <property type="match status" value="2"/>
</dbReference>
<feature type="repeat" description="PPR" evidence="3">
    <location>
        <begin position="9"/>
        <end position="43"/>
    </location>
</feature>
<evidence type="ECO:0000313" key="5">
    <source>
        <dbReference type="Proteomes" id="UP000027138"/>
    </source>
</evidence>
<comment type="similarity">
    <text evidence="1">Belongs to the PPR family. P subfamily.</text>
</comment>
<dbReference type="PANTHER" id="PTHR46128:SF170">
    <property type="entry name" value="PENTACOTRIPEPTIDE-REPEAT REGION OF PRORP DOMAIN-CONTAINING PROTEIN"/>
    <property type="match status" value="1"/>
</dbReference>
<organism evidence="4 5">
    <name type="scientific">Jatropha curcas</name>
    <name type="common">Barbados nut</name>
    <dbReference type="NCBI Taxonomy" id="180498"/>
    <lineage>
        <taxon>Eukaryota</taxon>
        <taxon>Viridiplantae</taxon>
        <taxon>Streptophyta</taxon>
        <taxon>Embryophyta</taxon>
        <taxon>Tracheophyta</taxon>
        <taxon>Spermatophyta</taxon>
        <taxon>Magnoliopsida</taxon>
        <taxon>eudicotyledons</taxon>
        <taxon>Gunneridae</taxon>
        <taxon>Pentapetalae</taxon>
        <taxon>rosids</taxon>
        <taxon>fabids</taxon>
        <taxon>Malpighiales</taxon>
        <taxon>Euphorbiaceae</taxon>
        <taxon>Crotonoideae</taxon>
        <taxon>Jatropheae</taxon>
        <taxon>Jatropha</taxon>
    </lineage>
</organism>
<dbReference type="Gene3D" id="1.25.40.10">
    <property type="entry name" value="Tetratricopeptide repeat domain"/>
    <property type="match status" value="2"/>
</dbReference>